<gene>
    <name evidence="2" type="ORF">NQ315_006722</name>
</gene>
<dbReference type="EMBL" id="JANEYG010000003">
    <property type="protein sequence ID" value="KAJ8923946.1"/>
    <property type="molecule type" value="Genomic_DNA"/>
</dbReference>
<feature type="region of interest" description="Disordered" evidence="1">
    <location>
        <begin position="1"/>
        <end position="26"/>
    </location>
</feature>
<keyword evidence="3" id="KW-1185">Reference proteome</keyword>
<organism evidence="2 3">
    <name type="scientific">Exocentrus adspersus</name>
    <dbReference type="NCBI Taxonomy" id="1586481"/>
    <lineage>
        <taxon>Eukaryota</taxon>
        <taxon>Metazoa</taxon>
        <taxon>Ecdysozoa</taxon>
        <taxon>Arthropoda</taxon>
        <taxon>Hexapoda</taxon>
        <taxon>Insecta</taxon>
        <taxon>Pterygota</taxon>
        <taxon>Neoptera</taxon>
        <taxon>Endopterygota</taxon>
        <taxon>Coleoptera</taxon>
        <taxon>Polyphaga</taxon>
        <taxon>Cucujiformia</taxon>
        <taxon>Chrysomeloidea</taxon>
        <taxon>Cerambycidae</taxon>
        <taxon>Lamiinae</taxon>
        <taxon>Acanthocinini</taxon>
        <taxon>Exocentrus</taxon>
    </lineage>
</organism>
<name>A0AAV8WCH3_9CUCU</name>
<proteinExistence type="predicted"/>
<comment type="caution">
    <text evidence="2">The sequence shown here is derived from an EMBL/GenBank/DDBJ whole genome shotgun (WGS) entry which is preliminary data.</text>
</comment>
<dbReference type="AlphaFoldDB" id="A0AAV8WCH3"/>
<reference evidence="2 3" key="1">
    <citation type="journal article" date="2023" name="Insect Mol. Biol.">
        <title>Genome sequencing provides insights into the evolution of gene families encoding plant cell wall-degrading enzymes in longhorned beetles.</title>
        <authorList>
            <person name="Shin N.R."/>
            <person name="Okamura Y."/>
            <person name="Kirsch R."/>
            <person name="Pauchet Y."/>
        </authorList>
    </citation>
    <scope>NUCLEOTIDE SEQUENCE [LARGE SCALE GENOMIC DNA]</scope>
    <source>
        <strain evidence="2">EAD_L_NR</strain>
    </source>
</reference>
<evidence type="ECO:0000313" key="3">
    <source>
        <dbReference type="Proteomes" id="UP001159042"/>
    </source>
</evidence>
<evidence type="ECO:0000313" key="2">
    <source>
        <dbReference type="EMBL" id="KAJ8923946.1"/>
    </source>
</evidence>
<accession>A0AAV8WCH3</accession>
<evidence type="ECO:0000256" key="1">
    <source>
        <dbReference type="SAM" id="MobiDB-lite"/>
    </source>
</evidence>
<dbReference type="Proteomes" id="UP001159042">
    <property type="component" value="Unassembled WGS sequence"/>
</dbReference>
<protein>
    <submittedName>
        <fullName evidence="2">Uncharacterized protein</fullName>
    </submittedName>
</protein>
<sequence>MSSRVGRMLPGTITGQREGTKGLDGGHRYCSELEPLPETARLMKILSCEKRENKGSLKRADGT</sequence>